<name>A0A286GDE5_9PROT</name>
<dbReference type="Proteomes" id="UP000219621">
    <property type="component" value="Unassembled WGS sequence"/>
</dbReference>
<sequence>MTGIRFVLGVLDGTWMVDVFTGDDHLFQEVAATEEQALAAARRRLEGRAPEPVPAPRPVPPPPPRQLPAGATASRGIQIQDRAALLPVPEVFYLEEGVDRRRWDAENSVDSPSRGHHQVDPRRPVSCTPIMPDVRRAATEGNAYPPSYAAAPDLVRSTPAYRDLVEVSHAVYRLLADERTLTIGAAKAAMEAAMGRRFSPRIRDACVADTLRDLRLYGLAQADRAGRFTARTCFTWVDPATVALVDPADPGR</sequence>
<dbReference type="EMBL" id="OCNJ01000003">
    <property type="protein sequence ID" value="SOD93266.1"/>
    <property type="molecule type" value="Genomic_DNA"/>
</dbReference>
<evidence type="ECO:0000313" key="2">
    <source>
        <dbReference type="EMBL" id="SOD93266.1"/>
    </source>
</evidence>
<protein>
    <submittedName>
        <fullName evidence="2">Uncharacterized protein</fullName>
    </submittedName>
</protein>
<feature type="region of interest" description="Disordered" evidence="1">
    <location>
        <begin position="47"/>
        <end position="74"/>
    </location>
</feature>
<accession>A0A286GDE5</accession>
<evidence type="ECO:0000256" key="1">
    <source>
        <dbReference type="SAM" id="MobiDB-lite"/>
    </source>
</evidence>
<dbReference type="OrthoDB" id="9876021at2"/>
<feature type="compositionally biased region" description="Pro residues" evidence="1">
    <location>
        <begin position="51"/>
        <end position="66"/>
    </location>
</feature>
<reference evidence="2 3" key="1">
    <citation type="submission" date="2017-09" db="EMBL/GenBank/DDBJ databases">
        <authorList>
            <person name="Ehlers B."/>
            <person name="Leendertz F.H."/>
        </authorList>
    </citation>
    <scope>NUCLEOTIDE SEQUENCE [LARGE SCALE GENOMIC DNA]</scope>
    <source>
        <strain evidence="2 3">USBA 140</strain>
    </source>
</reference>
<proteinExistence type="predicted"/>
<keyword evidence="3" id="KW-1185">Reference proteome</keyword>
<evidence type="ECO:0000313" key="3">
    <source>
        <dbReference type="Proteomes" id="UP000219621"/>
    </source>
</evidence>
<dbReference type="RefSeq" id="WP_097278391.1">
    <property type="nucleotide sequence ID" value="NZ_OCNJ01000003.1"/>
</dbReference>
<organism evidence="2 3">
    <name type="scientific">Caenispirillum bisanense</name>
    <dbReference type="NCBI Taxonomy" id="414052"/>
    <lineage>
        <taxon>Bacteria</taxon>
        <taxon>Pseudomonadati</taxon>
        <taxon>Pseudomonadota</taxon>
        <taxon>Alphaproteobacteria</taxon>
        <taxon>Rhodospirillales</taxon>
        <taxon>Novispirillaceae</taxon>
        <taxon>Caenispirillum</taxon>
    </lineage>
</organism>
<feature type="region of interest" description="Disordered" evidence="1">
    <location>
        <begin position="106"/>
        <end position="126"/>
    </location>
</feature>
<dbReference type="AlphaFoldDB" id="A0A286GDE5"/>
<gene>
    <name evidence="2" type="ORF">SAMN05421508_1039</name>
</gene>